<organism evidence="3 4">
    <name type="scientific">Panagrellus redivivus</name>
    <name type="common">Microworm</name>
    <dbReference type="NCBI Taxonomy" id="6233"/>
    <lineage>
        <taxon>Eukaryota</taxon>
        <taxon>Metazoa</taxon>
        <taxon>Ecdysozoa</taxon>
        <taxon>Nematoda</taxon>
        <taxon>Chromadorea</taxon>
        <taxon>Rhabditida</taxon>
        <taxon>Tylenchina</taxon>
        <taxon>Panagrolaimomorpha</taxon>
        <taxon>Panagrolaimoidea</taxon>
        <taxon>Panagrolaimidae</taxon>
        <taxon>Panagrellus</taxon>
    </lineage>
</organism>
<accession>A0A7E4WC50</accession>
<dbReference type="PANTHER" id="PTHR13425:SF3">
    <property type="entry name" value="HEADCASE PROTEIN HOMOLOG"/>
    <property type="match status" value="1"/>
</dbReference>
<dbReference type="Pfam" id="PF15353">
    <property type="entry name" value="HECA_N"/>
    <property type="match status" value="1"/>
</dbReference>
<reference evidence="3" key="1">
    <citation type="journal article" date="2013" name="Genetics">
        <title>The draft genome and transcriptome of Panagrellus redivivus are shaped by the harsh demands of a free-living lifestyle.</title>
        <authorList>
            <person name="Srinivasan J."/>
            <person name="Dillman A.R."/>
            <person name="Macchietto M.G."/>
            <person name="Heikkinen L."/>
            <person name="Lakso M."/>
            <person name="Fracchia K.M."/>
            <person name="Antoshechkin I."/>
            <person name="Mortazavi A."/>
            <person name="Wong G."/>
            <person name="Sternberg P.W."/>
        </authorList>
    </citation>
    <scope>NUCLEOTIDE SEQUENCE [LARGE SCALE GENOMIC DNA]</scope>
    <source>
        <strain evidence="3">MT8872</strain>
    </source>
</reference>
<feature type="region of interest" description="Disordered" evidence="1">
    <location>
        <begin position="229"/>
        <end position="251"/>
    </location>
</feature>
<protein>
    <submittedName>
        <fullName evidence="4">3-dehydroquinate dehydratase</fullName>
    </submittedName>
</protein>
<feature type="domain" description="Headcase N-terminal" evidence="2">
    <location>
        <begin position="35"/>
        <end position="135"/>
    </location>
</feature>
<reference evidence="4" key="2">
    <citation type="submission" date="2020-10" db="UniProtKB">
        <authorList>
            <consortium name="WormBaseParasite"/>
        </authorList>
    </citation>
    <scope>IDENTIFICATION</scope>
</reference>
<name>A0A7E4WC50_PANRE</name>
<evidence type="ECO:0000259" key="2">
    <source>
        <dbReference type="Pfam" id="PF15353"/>
    </source>
</evidence>
<feature type="region of interest" description="Disordered" evidence="1">
    <location>
        <begin position="282"/>
        <end position="306"/>
    </location>
</feature>
<dbReference type="WBParaSite" id="Pan_g9480.t1">
    <property type="protein sequence ID" value="Pan_g9480.t1"/>
    <property type="gene ID" value="Pan_g9480"/>
</dbReference>
<proteinExistence type="predicted"/>
<dbReference type="PANTHER" id="PTHR13425">
    <property type="entry name" value="HEADCASE PROTEIN"/>
    <property type="match status" value="1"/>
</dbReference>
<feature type="compositionally biased region" description="Low complexity" evidence="1">
    <location>
        <begin position="289"/>
        <end position="306"/>
    </location>
</feature>
<dbReference type="InterPro" id="IPR026066">
    <property type="entry name" value="Headcase"/>
</dbReference>
<evidence type="ECO:0000256" key="1">
    <source>
        <dbReference type="SAM" id="MobiDB-lite"/>
    </source>
</evidence>
<feature type="compositionally biased region" description="Low complexity" evidence="1">
    <location>
        <begin position="236"/>
        <end position="247"/>
    </location>
</feature>
<evidence type="ECO:0000313" key="3">
    <source>
        <dbReference type="Proteomes" id="UP000492821"/>
    </source>
</evidence>
<feature type="region of interest" description="Disordered" evidence="1">
    <location>
        <begin position="480"/>
        <end position="526"/>
    </location>
</feature>
<sequence length="564" mass="60990">MRPERIRKEARKAGRQLELTKEDDGIRRTPDGKIMCAVPLVACSRVGQPIPTDISDGVKLQCTNSSCRYTDKLLHRECFKSLEQGLLTILANQGSARGWTEAQRRHNLWERKGLTLVQRSLRCACGKGQVKRDEDAWNARMAILEPEEKVKPCKKKNKKALPSLNFNKRTTPAVDMKKVHELDTHFLSSHSPPPMSAFEEHYGTSTTSVAPRIRTITSESVVSGNTVRPSIPVTMTAPTTTPRRVSPARPPAPAVVVTGISRTTVPEPASKINAVEKWQQFRQRTSSNPTTPITTARTSSSATSIPTKSLPVSAAAAVSLTATPIPEAIVEADPASDAVTLVDGDQSSITSFLSARSTCSPLHDKPSVTYGRAPSPPRPSRILEAAAAARARSTSTCQSSSDTILAIPAVEKPSKETQTDLSLMSGPTALIIQSLLDSNAPASGEILNDSGVHSVLGSPREKVNPLGPTESLAVLLEHLTPQRRPITTSSPPGFDAEYRRQAQGRQSPTASGDDDGFTSDEHCKPLPHPPKRSKYYCLFDGPNVGLGERLVDLLASGTYHDFRC</sequence>
<dbReference type="Proteomes" id="UP000492821">
    <property type="component" value="Unassembled WGS sequence"/>
</dbReference>
<evidence type="ECO:0000313" key="4">
    <source>
        <dbReference type="WBParaSite" id="Pan_g9480.t1"/>
    </source>
</evidence>
<dbReference type="AlphaFoldDB" id="A0A7E4WC50"/>
<keyword evidence="3" id="KW-1185">Reference proteome</keyword>
<dbReference type="InterPro" id="IPR054537">
    <property type="entry name" value="HECA_N"/>
</dbReference>